<evidence type="ECO:0000313" key="1">
    <source>
        <dbReference type="EMBL" id="KAE9385540.1"/>
    </source>
</evidence>
<gene>
    <name evidence="1" type="ORF">BT96DRAFT_1089710</name>
</gene>
<reference evidence="1" key="1">
    <citation type="journal article" date="2019" name="Environ. Microbiol.">
        <title>Fungal ecological strategies reflected in gene transcription - a case study of two litter decomposers.</title>
        <authorList>
            <person name="Barbi F."/>
            <person name="Kohler A."/>
            <person name="Barry K."/>
            <person name="Baskaran P."/>
            <person name="Daum C."/>
            <person name="Fauchery L."/>
            <person name="Ihrmark K."/>
            <person name="Kuo A."/>
            <person name="LaButti K."/>
            <person name="Lipzen A."/>
            <person name="Morin E."/>
            <person name="Grigoriev I.V."/>
            <person name="Henrissat B."/>
            <person name="Lindahl B."/>
            <person name="Martin F."/>
        </authorList>
    </citation>
    <scope>NUCLEOTIDE SEQUENCE</scope>
    <source>
        <strain evidence="1">JB14</strain>
    </source>
</reference>
<sequence>MSNSRMIVLEDNQGEDLFGNWLIQRRAELRRKEVLGFIERWTKKSAGLDVDLIGKEKEPKPTSGRNGKVWKAWRTKRDLAASIIVKSLDADQYVHIKGIDDDPLAMVEKLQNYHIVKGLGSLTSIYWKMMHTWKKDDVTIETHIKTICQHGDLLESLSELISPTLVIACILSSLPPSYKPIITSLNGDPQSGDITYVTARLQNFVAASSSSDDEDALNSAAALATCTPCNYPHRLLADITCFKCGKHGTSPHALRIKFSLVPL</sequence>
<name>A0A6A4GJH0_9AGAR</name>
<keyword evidence="2" id="KW-1185">Reference proteome</keyword>
<dbReference type="EMBL" id="ML769972">
    <property type="protein sequence ID" value="KAE9385540.1"/>
    <property type="molecule type" value="Genomic_DNA"/>
</dbReference>
<dbReference type="Pfam" id="PF14223">
    <property type="entry name" value="Retrotran_gag_2"/>
    <property type="match status" value="1"/>
</dbReference>
<dbReference type="Proteomes" id="UP000799118">
    <property type="component" value="Unassembled WGS sequence"/>
</dbReference>
<protein>
    <submittedName>
        <fullName evidence="1">Uncharacterized protein</fullName>
    </submittedName>
</protein>
<accession>A0A6A4GJH0</accession>
<dbReference type="OrthoDB" id="3051833at2759"/>
<dbReference type="AlphaFoldDB" id="A0A6A4GJH0"/>
<proteinExistence type="predicted"/>
<organism evidence="1 2">
    <name type="scientific">Gymnopus androsaceus JB14</name>
    <dbReference type="NCBI Taxonomy" id="1447944"/>
    <lineage>
        <taxon>Eukaryota</taxon>
        <taxon>Fungi</taxon>
        <taxon>Dikarya</taxon>
        <taxon>Basidiomycota</taxon>
        <taxon>Agaricomycotina</taxon>
        <taxon>Agaricomycetes</taxon>
        <taxon>Agaricomycetidae</taxon>
        <taxon>Agaricales</taxon>
        <taxon>Marasmiineae</taxon>
        <taxon>Omphalotaceae</taxon>
        <taxon>Gymnopus</taxon>
    </lineage>
</organism>
<evidence type="ECO:0000313" key="2">
    <source>
        <dbReference type="Proteomes" id="UP000799118"/>
    </source>
</evidence>